<feature type="region of interest" description="Disordered" evidence="1">
    <location>
        <begin position="95"/>
        <end position="121"/>
    </location>
</feature>
<protein>
    <submittedName>
        <fullName evidence="3">Uncharacterized protein</fullName>
    </submittedName>
</protein>
<feature type="chain" id="PRO_5036474489" evidence="2">
    <location>
        <begin position="21"/>
        <end position="276"/>
    </location>
</feature>
<reference evidence="3" key="1">
    <citation type="submission" date="2022-08" db="UniProtKB">
        <authorList>
            <consortium name="EnsemblMetazoa"/>
        </authorList>
    </citation>
    <scope>IDENTIFICATION</scope>
    <source>
        <strain evidence="3">05x7-T-G4-1.051#20</strain>
    </source>
</reference>
<keyword evidence="4" id="KW-1185">Reference proteome</keyword>
<accession>A0A8W8JWI7</accession>
<dbReference type="AlphaFoldDB" id="A0A8W8JWI7"/>
<keyword evidence="2" id="KW-0732">Signal</keyword>
<sequence length="276" mass="27712">MIPITLCFVIFAACFALNHGQLTGGGDLPSVNFSDFPPPVPNAPDLQRAGLYQNRNSLGSNSGRLSGALSDQNMIMEPSGGMDFGLGNQNTAFGRQSGGLGSGLNQNPSSMGSLGGTSFGSMGSVDSGMGSMGMRSVDSGMGSMGMGSFDGGMGSMGMGSSDGGMGSMGMGGMDVGSGFGNPSGSFGEIPSSGLDQGMGLSNSAGQMTGQGAVAPSVGPYQANRNYYMAGPTPIVPGARGVTRNISRRPMTIMRPPPIILLPIGPPVPLPFTPGQF</sequence>
<name>A0A8W8JWI7_MAGGI</name>
<evidence type="ECO:0000256" key="1">
    <source>
        <dbReference type="SAM" id="MobiDB-lite"/>
    </source>
</evidence>
<organism evidence="3 4">
    <name type="scientific">Magallana gigas</name>
    <name type="common">Pacific oyster</name>
    <name type="synonym">Crassostrea gigas</name>
    <dbReference type="NCBI Taxonomy" id="29159"/>
    <lineage>
        <taxon>Eukaryota</taxon>
        <taxon>Metazoa</taxon>
        <taxon>Spiralia</taxon>
        <taxon>Lophotrochozoa</taxon>
        <taxon>Mollusca</taxon>
        <taxon>Bivalvia</taxon>
        <taxon>Autobranchia</taxon>
        <taxon>Pteriomorphia</taxon>
        <taxon>Ostreida</taxon>
        <taxon>Ostreoidea</taxon>
        <taxon>Ostreidae</taxon>
        <taxon>Magallana</taxon>
    </lineage>
</organism>
<dbReference type="EnsemblMetazoa" id="G21308.3">
    <property type="protein sequence ID" value="G21308.3:cds"/>
    <property type="gene ID" value="G21308"/>
</dbReference>
<feature type="signal peptide" evidence="2">
    <location>
        <begin position="1"/>
        <end position="20"/>
    </location>
</feature>
<evidence type="ECO:0000313" key="3">
    <source>
        <dbReference type="EnsemblMetazoa" id="G21308.3:cds"/>
    </source>
</evidence>
<feature type="compositionally biased region" description="Polar residues" evidence="1">
    <location>
        <begin position="103"/>
        <end position="112"/>
    </location>
</feature>
<evidence type="ECO:0000313" key="4">
    <source>
        <dbReference type="Proteomes" id="UP000005408"/>
    </source>
</evidence>
<dbReference type="Proteomes" id="UP000005408">
    <property type="component" value="Unassembled WGS sequence"/>
</dbReference>
<proteinExistence type="predicted"/>
<evidence type="ECO:0000256" key="2">
    <source>
        <dbReference type="SAM" id="SignalP"/>
    </source>
</evidence>